<dbReference type="FunFam" id="3.90.215.10:FF:000001">
    <property type="entry name" value="Tenascin isoform 1"/>
    <property type="match status" value="1"/>
</dbReference>
<dbReference type="InterPro" id="IPR037069">
    <property type="entry name" value="AcylCoA_DH/ox_N_sf"/>
</dbReference>
<keyword evidence="9" id="KW-0732">Signal</keyword>
<dbReference type="GO" id="GO:0030246">
    <property type="term" value="F:carbohydrate binding"/>
    <property type="evidence" value="ECO:0007669"/>
    <property type="project" value="UniProtKB-ARBA"/>
</dbReference>
<dbReference type="InterPro" id="IPR002181">
    <property type="entry name" value="Fibrinogen_a/b/g_C_dom"/>
</dbReference>
<dbReference type="InterPro" id="IPR006089">
    <property type="entry name" value="Acyl-CoA_DH_CS"/>
</dbReference>
<dbReference type="SUPFAM" id="SSF47203">
    <property type="entry name" value="Acyl-CoA dehydrogenase C-terminal domain-like"/>
    <property type="match status" value="1"/>
</dbReference>
<keyword evidence="3 8" id="KW-0285">Flavoprotein</keyword>
<dbReference type="SUPFAM" id="SSF56645">
    <property type="entry name" value="Acyl-CoA dehydrogenase NM domain-like"/>
    <property type="match status" value="1"/>
</dbReference>
<keyword evidence="5 8" id="KW-0560">Oxidoreductase</keyword>
<dbReference type="InterPro" id="IPR036250">
    <property type="entry name" value="AcylCo_DH-like_C"/>
</dbReference>
<dbReference type="Gene3D" id="1.10.540.10">
    <property type="entry name" value="Acyl-CoA dehydrogenase/oxidase, N-terminal domain"/>
    <property type="match status" value="1"/>
</dbReference>
<dbReference type="SMART" id="SM00186">
    <property type="entry name" value="FBG"/>
    <property type="match status" value="1"/>
</dbReference>
<evidence type="ECO:0000313" key="11">
    <source>
        <dbReference type="EMBL" id="KAG7175988.1"/>
    </source>
</evidence>
<dbReference type="InterPro" id="IPR050741">
    <property type="entry name" value="Acyl-CoA_dehydrogenase"/>
</dbReference>
<sequence length="605" mass="68341">VTESRGIMVDLATAWLVLVVIMVSPAATDAHVHGPNSTEGETLHTHGTLHDPHDHPIFLPKRPQHMSRNCYDLYKRGFLLTGLYNIYPYDCCPERPVLVLCDMVTDGGGWTVIQHRHQQPRIDFYRTWMEYALGFGDLAEGEFWLGLDHIHALTNQEANEIRFDLEDFDGQTRWAKYTFFYVHDRNNDYKLEVNGYMGDAGDSFSTHGGQRFSAKDKDFGKAKYNCSVKYKGAWWYEKCHKSNLNGLYLSGPHASYADGINWKSWRGYHYSLRTTAMMIRPRSEAPATAEFYTDEHKELQRSLKKYGGLGLDYSYSMAMSEALGTINCGAIPMAVAVQTDMFGSNYLKEEFLAPSISGEKVSCLGVSEPGAGSDVASIQTTAKRDGDDLIINGQKMWITNAWQADWICLLANTSQGPAHLNKSLICVPMNSPGIHLTKRIDKMGMRSSDTAQIFFEDVRVPAKNIIGDEGMGFTYQMLQFQEERLAGAVLTIPPMDTCIQSTIAYTKERKAFGQPLLNNQCIHFRLAELETEIECLRSLIYRATAREVTDSCLQFWGGMGFTNEVLVSRFFRDMRLVSIGGGADEVMLMIICKYMDTLPRLPRKK</sequence>
<dbReference type="InterPro" id="IPR046373">
    <property type="entry name" value="Acyl-CoA_Oxase/DH_mid-dom_sf"/>
</dbReference>
<dbReference type="AlphaFoldDB" id="A0A8J5NAT9"/>
<comment type="function">
    <text evidence="7">Lectin involved in innate immunity. Agglutinates all types of human erythrocytes, Gram-positive and Gram-negative bacteria. Has a stronger agglutinating activity towards Gram-negative bacteria than towards Gram-positive bacteria. Specifically recognizes acetyl group-containing substances on agglutinated cells. The hemagglutinating activity was inhibited by EDTA, acetyl group-containing mono- and disaccharides, N-acetyl derivatives of amino acids, other acetyl group-containing substances, propionamide and benzamide. Enhances the antimicrobial activity of big defensin against Gram-positive bacteria but not against Gram-negative bacteria.</text>
</comment>
<dbReference type="PANTHER" id="PTHR48083">
    <property type="entry name" value="MEDIUM-CHAIN SPECIFIC ACYL-COA DEHYDROGENASE, MITOCHONDRIAL-RELATED"/>
    <property type="match status" value="1"/>
</dbReference>
<dbReference type="GO" id="GO:0050660">
    <property type="term" value="F:flavin adenine dinucleotide binding"/>
    <property type="evidence" value="ECO:0007669"/>
    <property type="project" value="InterPro"/>
</dbReference>
<dbReference type="InterPro" id="IPR020837">
    <property type="entry name" value="Fibrinogen_CS"/>
</dbReference>
<organism evidence="11 12">
    <name type="scientific">Homarus americanus</name>
    <name type="common">American lobster</name>
    <dbReference type="NCBI Taxonomy" id="6706"/>
    <lineage>
        <taxon>Eukaryota</taxon>
        <taxon>Metazoa</taxon>
        <taxon>Ecdysozoa</taxon>
        <taxon>Arthropoda</taxon>
        <taxon>Crustacea</taxon>
        <taxon>Multicrustacea</taxon>
        <taxon>Malacostraca</taxon>
        <taxon>Eumalacostraca</taxon>
        <taxon>Eucarida</taxon>
        <taxon>Decapoda</taxon>
        <taxon>Pleocyemata</taxon>
        <taxon>Astacidea</taxon>
        <taxon>Nephropoidea</taxon>
        <taxon>Nephropidae</taxon>
        <taxon>Homarus</taxon>
    </lineage>
</organism>
<dbReference type="CDD" id="cd00087">
    <property type="entry name" value="FReD"/>
    <property type="match status" value="1"/>
</dbReference>
<dbReference type="InterPro" id="IPR006091">
    <property type="entry name" value="Acyl-CoA_Oxase/DH_mid-dom"/>
</dbReference>
<evidence type="ECO:0000313" key="12">
    <source>
        <dbReference type="Proteomes" id="UP000747542"/>
    </source>
</evidence>
<dbReference type="Pfam" id="PF02770">
    <property type="entry name" value="Acyl-CoA_dh_M"/>
    <property type="match status" value="1"/>
</dbReference>
<reference evidence="11" key="1">
    <citation type="journal article" date="2021" name="Sci. Adv.">
        <title>The American lobster genome reveals insights on longevity, neural, and immune adaptations.</title>
        <authorList>
            <person name="Polinski J.M."/>
            <person name="Zimin A.V."/>
            <person name="Clark K.F."/>
            <person name="Kohn A.B."/>
            <person name="Sadowski N."/>
            <person name="Timp W."/>
            <person name="Ptitsyn A."/>
            <person name="Khanna P."/>
            <person name="Romanova D.Y."/>
            <person name="Williams P."/>
            <person name="Greenwood S.J."/>
            <person name="Moroz L.L."/>
            <person name="Walt D.R."/>
            <person name="Bodnar A.G."/>
        </authorList>
    </citation>
    <scope>NUCLEOTIDE SEQUENCE</scope>
    <source>
        <strain evidence="11">GMGI-L3</strain>
    </source>
</reference>
<dbReference type="NCBIfam" id="NF040941">
    <property type="entry name" value="GGGWT_bact"/>
    <property type="match status" value="1"/>
</dbReference>
<dbReference type="InterPro" id="IPR014716">
    <property type="entry name" value="Fibrinogen_a/b/g_C_1"/>
</dbReference>
<dbReference type="PROSITE" id="PS00514">
    <property type="entry name" value="FIBRINOGEN_C_1"/>
    <property type="match status" value="1"/>
</dbReference>
<dbReference type="EMBL" id="JAHLQT010004419">
    <property type="protein sequence ID" value="KAG7175988.1"/>
    <property type="molecule type" value="Genomic_DNA"/>
</dbReference>
<feature type="domain" description="Fibrinogen C-terminal" evidence="10">
    <location>
        <begin position="61"/>
        <end position="283"/>
    </location>
</feature>
<evidence type="ECO:0000256" key="2">
    <source>
        <dbReference type="ARBA" id="ARBA00009347"/>
    </source>
</evidence>
<dbReference type="Proteomes" id="UP000747542">
    <property type="component" value="Unassembled WGS sequence"/>
</dbReference>
<evidence type="ECO:0000259" key="10">
    <source>
        <dbReference type="PROSITE" id="PS51406"/>
    </source>
</evidence>
<gene>
    <name evidence="11" type="primary">acdh-6-L2</name>
    <name evidence="11" type="ORF">Hamer_G016944</name>
</gene>
<evidence type="ECO:0000256" key="1">
    <source>
        <dbReference type="ARBA" id="ARBA00001974"/>
    </source>
</evidence>
<dbReference type="PROSITE" id="PS00073">
    <property type="entry name" value="ACYL_COA_DH_2"/>
    <property type="match status" value="1"/>
</dbReference>
<keyword evidence="12" id="KW-1185">Reference proteome</keyword>
<dbReference type="PROSITE" id="PS00072">
    <property type="entry name" value="ACYL_COA_DH_1"/>
    <property type="match status" value="1"/>
</dbReference>
<dbReference type="Pfam" id="PF00441">
    <property type="entry name" value="Acyl-CoA_dh_1"/>
    <property type="match status" value="1"/>
</dbReference>
<evidence type="ECO:0000256" key="6">
    <source>
        <dbReference type="ARBA" id="ARBA00023157"/>
    </source>
</evidence>
<dbReference type="Gene3D" id="1.20.140.10">
    <property type="entry name" value="Butyryl-CoA Dehydrogenase, subunit A, domain 3"/>
    <property type="match status" value="2"/>
</dbReference>
<dbReference type="GO" id="GO:0033539">
    <property type="term" value="P:fatty acid beta-oxidation using acyl-CoA dehydrogenase"/>
    <property type="evidence" value="ECO:0007669"/>
    <property type="project" value="TreeGrafter"/>
</dbReference>
<name>A0A8J5NAT9_HOMAM</name>
<evidence type="ECO:0000256" key="9">
    <source>
        <dbReference type="SAM" id="SignalP"/>
    </source>
</evidence>
<accession>A0A8J5NAT9</accession>
<dbReference type="Pfam" id="PF00147">
    <property type="entry name" value="Fibrinogen_C"/>
    <property type="match status" value="1"/>
</dbReference>
<proteinExistence type="inferred from homology"/>
<dbReference type="GO" id="GO:0005737">
    <property type="term" value="C:cytoplasm"/>
    <property type="evidence" value="ECO:0007669"/>
    <property type="project" value="TreeGrafter"/>
</dbReference>
<feature type="signal peptide" evidence="9">
    <location>
        <begin position="1"/>
        <end position="30"/>
    </location>
</feature>
<dbReference type="PANTHER" id="PTHR48083:SF6">
    <property type="entry name" value="ACYL-COA DEHYDROGENASE 6"/>
    <property type="match status" value="1"/>
</dbReference>
<keyword evidence="4 8" id="KW-0274">FAD</keyword>
<dbReference type="SUPFAM" id="SSF56496">
    <property type="entry name" value="Fibrinogen C-terminal domain-like"/>
    <property type="match status" value="1"/>
</dbReference>
<dbReference type="PROSITE" id="PS51406">
    <property type="entry name" value="FIBRINOGEN_C_2"/>
    <property type="match status" value="1"/>
</dbReference>
<comment type="cofactor">
    <cofactor evidence="1 8">
        <name>FAD</name>
        <dbReference type="ChEBI" id="CHEBI:57692"/>
    </cofactor>
</comment>
<evidence type="ECO:0000256" key="7">
    <source>
        <dbReference type="ARBA" id="ARBA00053344"/>
    </source>
</evidence>
<dbReference type="FunFam" id="2.40.110.10:FF:000002">
    <property type="entry name" value="Acyl-CoA dehydrogenase fadE12"/>
    <property type="match status" value="1"/>
</dbReference>
<feature type="chain" id="PRO_5035238152" evidence="9">
    <location>
        <begin position="31"/>
        <end position="605"/>
    </location>
</feature>
<keyword evidence="6" id="KW-1015">Disulfide bond</keyword>
<dbReference type="InterPro" id="IPR009100">
    <property type="entry name" value="AcylCoA_DH/oxidase_NM_dom_sf"/>
</dbReference>
<dbReference type="InterPro" id="IPR036056">
    <property type="entry name" value="Fibrinogen-like_C"/>
</dbReference>
<comment type="caution">
    <text evidence="11">The sequence shown here is derived from an EMBL/GenBank/DDBJ whole genome shotgun (WGS) entry which is preliminary data.</text>
</comment>
<dbReference type="InterPro" id="IPR009075">
    <property type="entry name" value="AcylCo_DH/oxidase_C"/>
</dbReference>
<comment type="similarity">
    <text evidence="2 8">Belongs to the acyl-CoA dehydrogenase family.</text>
</comment>
<evidence type="ECO:0000256" key="4">
    <source>
        <dbReference type="ARBA" id="ARBA00022827"/>
    </source>
</evidence>
<evidence type="ECO:0000256" key="8">
    <source>
        <dbReference type="RuleBase" id="RU362125"/>
    </source>
</evidence>
<dbReference type="Gene3D" id="3.90.215.10">
    <property type="entry name" value="Gamma Fibrinogen, chain A, domain 1"/>
    <property type="match status" value="1"/>
</dbReference>
<protein>
    <submittedName>
        <fullName evidence="11">Acyl-CoA dehydrogenase 6-like 2</fullName>
    </submittedName>
</protein>
<feature type="non-terminal residue" evidence="11">
    <location>
        <position position="1"/>
    </location>
</feature>
<dbReference type="Gene3D" id="2.40.110.10">
    <property type="entry name" value="Butyryl-CoA Dehydrogenase, subunit A, domain 2"/>
    <property type="match status" value="1"/>
</dbReference>
<evidence type="ECO:0000256" key="3">
    <source>
        <dbReference type="ARBA" id="ARBA00022630"/>
    </source>
</evidence>
<evidence type="ECO:0000256" key="5">
    <source>
        <dbReference type="ARBA" id="ARBA00023002"/>
    </source>
</evidence>
<dbReference type="GO" id="GO:0003995">
    <property type="term" value="F:acyl-CoA dehydrogenase activity"/>
    <property type="evidence" value="ECO:0007669"/>
    <property type="project" value="InterPro"/>
</dbReference>